<keyword evidence="7" id="KW-0653">Protein transport</keyword>
<evidence type="ECO:0000256" key="4">
    <source>
        <dbReference type="ARBA" id="ARBA00022448"/>
    </source>
</evidence>
<feature type="transmembrane region" description="Helical" evidence="11">
    <location>
        <begin position="119"/>
        <end position="138"/>
    </location>
</feature>
<comment type="subcellular location">
    <subcellularLocation>
        <location evidence="1">Endoplasmic reticulum membrane</location>
        <topology evidence="1">Multi-pass membrane protein</topology>
    </subcellularLocation>
</comment>
<dbReference type="EMBL" id="MBFU01000031">
    <property type="protein sequence ID" value="PWA03073.1"/>
    <property type="molecule type" value="Genomic_DNA"/>
</dbReference>
<evidence type="ECO:0000313" key="12">
    <source>
        <dbReference type="EMBL" id="PWA00127.1"/>
    </source>
</evidence>
<protein>
    <recommendedName>
        <fullName evidence="3">Translocation protein SEC62</fullName>
    </recommendedName>
</protein>
<evidence type="ECO:0000256" key="9">
    <source>
        <dbReference type="ARBA" id="ARBA00023010"/>
    </source>
</evidence>
<dbReference type="GO" id="GO:0005789">
    <property type="term" value="C:endoplasmic reticulum membrane"/>
    <property type="evidence" value="ECO:0007669"/>
    <property type="project" value="UniProtKB-SubCell"/>
</dbReference>
<keyword evidence="5 11" id="KW-0812">Transmembrane</keyword>
<evidence type="ECO:0000256" key="1">
    <source>
        <dbReference type="ARBA" id="ARBA00004477"/>
    </source>
</evidence>
<accession>A0A2U1J4W2</accession>
<dbReference type="Pfam" id="PF03839">
    <property type="entry name" value="Sec62"/>
    <property type="match status" value="1"/>
</dbReference>
<evidence type="ECO:0000313" key="14">
    <source>
        <dbReference type="Proteomes" id="UP000245591"/>
    </source>
</evidence>
<dbReference type="PANTHER" id="PTHR12443:SF9">
    <property type="entry name" value="TRANSLOCATION PROTEIN SEC62"/>
    <property type="match status" value="1"/>
</dbReference>
<keyword evidence="6" id="KW-0256">Endoplasmic reticulum</keyword>
<gene>
    <name evidence="13" type="ORF">BB558_000753</name>
    <name evidence="12" type="ORF">BB558_003830</name>
</gene>
<dbReference type="EMBL" id="MBFU01000362">
    <property type="protein sequence ID" value="PWA00127.1"/>
    <property type="molecule type" value="Genomic_DNA"/>
</dbReference>
<evidence type="ECO:0000256" key="8">
    <source>
        <dbReference type="ARBA" id="ARBA00022989"/>
    </source>
</evidence>
<keyword evidence="10 11" id="KW-0472">Membrane</keyword>
<keyword evidence="9" id="KW-0811">Translocation</keyword>
<evidence type="ECO:0000313" key="13">
    <source>
        <dbReference type="EMBL" id="PWA03073.1"/>
    </source>
</evidence>
<sequence>MATDSVSIEKPPKEIYKLANFLLGSASGLRNREGVVNGSRIQFFKGKSAVNALTKEVGKKKPFCNTRQEAIEQLEALLDWQMIVKCDRNQGDTKQLRPSPLQSFGEEHYYAWLYQGSSLYTILGGIGLVLVVLAGVLFPLWPSTLRQGAWYLSMAAIGFLGLLFVIAIIRLIVYVISIFSHPPGLWIFPNLFEDVGFFDTDIPAKTADSVHKRGNASRVEEEE</sequence>
<dbReference type="AlphaFoldDB" id="A0A2U1J4W2"/>
<keyword evidence="4" id="KW-0813">Transport</keyword>
<comment type="similarity">
    <text evidence="2">Belongs to the SEC62 family.</text>
</comment>
<evidence type="ECO:0000256" key="3">
    <source>
        <dbReference type="ARBA" id="ARBA00021257"/>
    </source>
</evidence>
<evidence type="ECO:0000256" key="7">
    <source>
        <dbReference type="ARBA" id="ARBA00022927"/>
    </source>
</evidence>
<name>A0A2U1J4W2_SMIAN</name>
<comment type="caution">
    <text evidence="12">The sequence shown here is derived from an EMBL/GenBank/DDBJ whole genome shotgun (WGS) entry which is preliminary data.</text>
</comment>
<evidence type="ECO:0000256" key="10">
    <source>
        <dbReference type="ARBA" id="ARBA00023136"/>
    </source>
</evidence>
<proteinExistence type="inferred from homology"/>
<evidence type="ECO:0000256" key="6">
    <source>
        <dbReference type="ARBA" id="ARBA00022824"/>
    </source>
</evidence>
<keyword evidence="8 11" id="KW-1133">Transmembrane helix</keyword>
<reference evidence="12 14" key="1">
    <citation type="journal article" date="2018" name="MBio">
        <title>Comparative Genomics Reveals the Core Gene Toolbox for the Fungus-Insect Symbiosis.</title>
        <authorList>
            <person name="Wang Y."/>
            <person name="Stata M."/>
            <person name="Wang W."/>
            <person name="Stajich J.E."/>
            <person name="White M.M."/>
            <person name="Moncalvo J.M."/>
        </authorList>
    </citation>
    <scope>NUCLEOTIDE SEQUENCE [LARGE SCALE GENOMIC DNA]</scope>
    <source>
        <strain evidence="12 14">AUS-126-30</strain>
    </source>
</reference>
<evidence type="ECO:0000256" key="5">
    <source>
        <dbReference type="ARBA" id="ARBA00022692"/>
    </source>
</evidence>
<keyword evidence="14" id="KW-1185">Reference proteome</keyword>
<dbReference type="GO" id="GO:0031204">
    <property type="term" value="P:post-translational protein targeting to membrane, translocation"/>
    <property type="evidence" value="ECO:0007669"/>
    <property type="project" value="TreeGrafter"/>
</dbReference>
<dbReference type="InterPro" id="IPR004728">
    <property type="entry name" value="Sec62"/>
</dbReference>
<evidence type="ECO:0000256" key="11">
    <source>
        <dbReference type="SAM" id="Phobius"/>
    </source>
</evidence>
<dbReference type="Proteomes" id="UP000245591">
    <property type="component" value="Unassembled WGS sequence"/>
</dbReference>
<organism evidence="12 14">
    <name type="scientific">Smittium angustum</name>
    <dbReference type="NCBI Taxonomy" id="133377"/>
    <lineage>
        <taxon>Eukaryota</taxon>
        <taxon>Fungi</taxon>
        <taxon>Fungi incertae sedis</taxon>
        <taxon>Zoopagomycota</taxon>
        <taxon>Kickxellomycotina</taxon>
        <taxon>Harpellomycetes</taxon>
        <taxon>Harpellales</taxon>
        <taxon>Legeriomycetaceae</taxon>
        <taxon>Smittium</taxon>
    </lineage>
</organism>
<feature type="transmembrane region" description="Helical" evidence="11">
    <location>
        <begin position="150"/>
        <end position="173"/>
    </location>
</feature>
<evidence type="ECO:0000256" key="2">
    <source>
        <dbReference type="ARBA" id="ARBA00010604"/>
    </source>
</evidence>
<dbReference type="PANTHER" id="PTHR12443">
    <property type="entry name" value="TRANSLOCATION PROTEIN SEC62"/>
    <property type="match status" value="1"/>
</dbReference>